<dbReference type="CDD" id="cd06587">
    <property type="entry name" value="VOC"/>
    <property type="match status" value="1"/>
</dbReference>
<reference evidence="2 3" key="1">
    <citation type="submission" date="2024-03" db="EMBL/GenBank/DDBJ databases">
        <title>Aureococcus anophagefferens CCMP1851 and Kratosvirus quantuckense: Draft genome of a second virus-susceptible host strain in the model system.</title>
        <authorList>
            <person name="Chase E."/>
            <person name="Truchon A.R."/>
            <person name="Schepens W."/>
            <person name="Wilhelm S.W."/>
        </authorList>
    </citation>
    <scope>NUCLEOTIDE SEQUENCE [LARGE SCALE GENOMIC DNA]</scope>
    <source>
        <strain evidence="2 3">CCMP1851</strain>
    </source>
</reference>
<feature type="domain" description="VOC" evidence="1">
    <location>
        <begin position="36"/>
        <end position="153"/>
    </location>
</feature>
<protein>
    <recommendedName>
        <fullName evidence="1">VOC domain-containing protein</fullName>
    </recommendedName>
</protein>
<dbReference type="SUPFAM" id="SSF54593">
    <property type="entry name" value="Glyoxalase/Bleomycin resistance protein/Dihydroxybiphenyl dioxygenase"/>
    <property type="match status" value="1"/>
</dbReference>
<dbReference type="Gene3D" id="3.10.180.10">
    <property type="entry name" value="2,3-Dihydroxybiphenyl 1,2-Dioxygenase, domain 1"/>
    <property type="match status" value="1"/>
</dbReference>
<dbReference type="InterPro" id="IPR037523">
    <property type="entry name" value="VOC_core"/>
</dbReference>
<dbReference type="EMBL" id="JBBJCI010000122">
    <property type="protein sequence ID" value="KAK7248011.1"/>
    <property type="molecule type" value="Genomic_DNA"/>
</dbReference>
<dbReference type="PANTHER" id="PTHR40280:SF1">
    <property type="entry name" value="VOC DOMAIN-CONTAINING PROTEIN"/>
    <property type="match status" value="1"/>
</dbReference>
<evidence type="ECO:0000313" key="2">
    <source>
        <dbReference type="EMBL" id="KAK7248011.1"/>
    </source>
</evidence>
<evidence type="ECO:0000313" key="3">
    <source>
        <dbReference type="Proteomes" id="UP001363151"/>
    </source>
</evidence>
<dbReference type="Proteomes" id="UP001363151">
    <property type="component" value="Unassembled WGS sequence"/>
</dbReference>
<organism evidence="2 3">
    <name type="scientific">Aureococcus anophagefferens</name>
    <name type="common">Harmful bloom alga</name>
    <dbReference type="NCBI Taxonomy" id="44056"/>
    <lineage>
        <taxon>Eukaryota</taxon>
        <taxon>Sar</taxon>
        <taxon>Stramenopiles</taxon>
        <taxon>Ochrophyta</taxon>
        <taxon>Pelagophyceae</taxon>
        <taxon>Pelagomonadales</taxon>
        <taxon>Pelagomonadaceae</taxon>
        <taxon>Aureococcus</taxon>
    </lineage>
</organism>
<dbReference type="PANTHER" id="PTHR40280">
    <property type="entry name" value="BLR6907 PROTEIN"/>
    <property type="match status" value="1"/>
</dbReference>
<dbReference type="InterPro" id="IPR029068">
    <property type="entry name" value="Glyas_Bleomycin-R_OHBP_Dase"/>
</dbReference>
<dbReference type="PROSITE" id="PS51819">
    <property type="entry name" value="VOC"/>
    <property type="match status" value="1"/>
</dbReference>
<name>A0ABR1G485_AURAN</name>
<accession>A0ABR1G485</accession>
<sequence>MSTLARPALDGASLRYARLAARAAEAAVDGATGLVWLEHVNIVVGDREQAEAFYFEEGLGCSRDPSKPGGPGSAGTMWANLGSQQFHLAEQADDDPPQAVRGALGLALPDVAAAAARLQRLEARGACGPVEIHDADRFTATCPWGNVFHCYSCRADFSGFDAMDAKKQPKMVGLHARDGYGGGGAPFGVRGGPGVKYLQFFCDDAESAANAYSSEFGGATTHDGSAIDTVAVQAGLGPVHLIFETAAPDPAAEAKMAGVHLCCYVDGFSERYERLRAHCFTNQRFKHLDTCDTLAEARASRTFRFAFPALPNVEHETRALSHEQFLKRVHYAPP</sequence>
<comment type="caution">
    <text evidence="2">The sequence shown here is derived from an EMBL/GenBank/DDBJ whole genome shotgun (WGS) entry which is preliminary data.</text>
</comment>
<gene>
    <name evidence="2" type="ORF">SO694_00086184</name>
</gene>
<evidence type="ECO:0000259" key="1">
    <source>
        <dbReference type="PROSITE" id="PS51819"/>
    </source>
</evidence>
<keyword evidence="3" id="KW-1185">Reference proteome</keyword>
<proteinExistence type="predicted"/>